<evidence type="ECO:0008006" key="3">
    <source>
        <dbReference type="Google" id="ProtNLM"/>
    </source>
</evidence>
<organism evidence="1 2">
    <name type="scientific">Heterodermia speciosa</name>
    <dbReference type="NCBI Taxonomy" id="116794"/>
    <lineage>
        <taxon>Eukaryota</taxon>
        <taxon>Fungi</taxon>
        <taxon>Dikarya</taxon>
        <taxon>Ascomycota</taxon>
        <taxon>Pezizomycotina</taxon>
        <taxon>Lecanoromycetes</taxon>
        <taxon>OSLEUM clade</taxon>
        <taxon>Lecanoromycetidae</taxon>
        <taxon>Caliciales</taxon>
        <taxon>Physciaceae</taxon>
        <taxon>Heterodermia</taxon>
    </lineage>
</organism>
<reference evidence="1" key="1">
    <citation type="submission" date="2021-03" db="EMBL/GenBank/DDBJ databases">
        <authorList>
            <person name="Tagirdzhanova G."/>
        </authorList>
    </citation>
    <scope>NUCLEOTIDE SEQUENCE</scope>
</reference>
<protein>
    <recommendedName>
        <fullName evidence="3">Integral membrane protein</fullName>
    </recommendedName>
</protein>
<dbReference type="Proteomes" id="UP000664521">
    <property type="component" value="Unassembled WGS sequence"/>
</dbReference>
<evidence type="ECO:0000313" key="2">
    <source>
        <dbReference type="Proteomes" id="UP000664521"/>
    </source>
</evidence>
<evidence type="ECO:0000313" key="1">
    <source>
        <dbReference type="EMBL" id="CAF9926883.1"/>
    </source>
</evidence>
<comment type="caution">
    <text evidence="1">The sequence shown here is derived from an EMBL/GenBank/DDBJ whole genome shotgun (WGS) entry which is preliminary data.</text>
</comment>
<dbReference type="OrthoDB" id="5324692at2759"/>
<keyword evidence="2" id="KW-1185">Reference proteome</keyword>
<proteinExistence type="predicted"/>
<dbReference type="AlphaFoldDB" id="A0A8H3FLR2"/>
<accession>A0A8H3FLR2</accession>
<name>A0A8H3FLR2_9LECA</name>
<dbReference type="EMBL" id="CAJPDS010000043">
    <property type="protein sequence ID" value="CAF9926883.1"/>
    <property type="molecule type" value="Genomic_DNA"/>
</dbReference>
<gene>
    <name evidence="1" type="ORF">HETSPECPRED_006444</name>
</gene>
<sequence>MNIPATYGSGWDPSRPPSSPLYACPVPPERLSFPTYWYRLPNDDDFLICTKCYEDKLRSTPLAGLPRYDYLDFGPGSSATCDFNSPRIDSLLRNAVASNNFQPLLSFAEQRLSIKPCAGTQGIKGGNGVKWFKPSDDEIPGFVCCEACHEDVLLGTNFAPRFSPYREQQPTDQVWSCDLAVPYLRRSLPQFAWKGDWHGFVQACRRRMSLPECAAGVSATAIQKTWFNTVRPSPVPDMTICEACYLDRAGWQVDVAQNFAPISFNIDSHSTRLLCDFRIAPMAACADILLAHGMFGKWHHFAALTASKPSCDPEGIVDGEWYGLPDPTDPTRNIENFDICAACHAGWNQSADWGHIFRRLTYSPGTSRICDFNPSAPAYSEYVDKWNQMYFTRDPAPFIDYVSRFASLTKCQGTKQLENAAWYGDPDASLLICPWCFEETVRGTRFASAFPLQNIQLPTGHHCSLYSPRMRKKYAEACEQQSLDPLFHFAAQREQVYHQTVPQIQAFLADQRQKMEMLKIAGQHRASSVGALSIYNAFSGGNPIVTNYSPGIVLSTLNYRHQLRELEYDPRRPAMMQLEAQWKEVE</sequence>